<proteinExistence type="predicted"/>
<evidence type="ECO:0000256" key="7">
    <source>
        <dbReference type="ARBA" id="ARBA00034247"/>
    </source>
</evidence>
<dbReference type="KEGG" id="vih:AB0763_14325"/>
<dbReference type="InterPro" id="IPR006189">
    <property type="entry name" value="CHASE_dom"/>
</dbReference>
<dbReference type="InterPro" id="IPR043128">
    <property type="entry name" value="Rev_trsase/Diguanyl_cyclase"/>
</dbReference>
<dbReference type="SMART" id="SM00267">
    <property type="entry name" value="GGDEF"/>
    <property type="match status" value="1"/>
</dbReference>
<evidence type="ECO:0000256" key="9">
    <source>
        <dbReference type="SAM" id="Phobius"/>
    </source>
</evidence>
<evidence type="ECO:0000256" key="3">
    <source>
        <dbReference type="ARBA" id="ARBA00012528"/>
    </source>
</evidence>
<feature type="compositionally biased region" description="Polar residues" evidence="8">
    <location>
        <begin position="457"/>
        <end position="466"/>
    </location>
</feature>
<dbReference type="PANTHER" id="PTHR45138">
    <property type="entry name" value="REGULATORY COMPONENTS OF SENSORY TRANSDUCTION SYSTEM"/>
    <property type="match status" value="1"/>
</dbReference>
<dbReference type="Gene3D" id="3.30.450.350">
    <property type="entry name" value="CHASE domain"/>
    <property type="match status" value="1"/>
</dbReference>
<gene>
    <name evidence="12" type="ORF">AB0763_14325</name>
</gene>
<keyword evidence="4 9" id="KW-0812">Transmembrane</keyword>
<evidence type="ECO:0000256" key="1">
    <source>
        <dbReference type="ARBA" id="ARBA00001946"/>
    </source>
</evidence>
<feature type="domain" description="GGDEF" evidence="11">
    <location>
        <begin position="323"/>
        <end position="461"/>
    </location>
</feature>
<name>A0AB39HJW0_9VIBR</name>
<dbReference type="FunFam" id="3.30.70.270:FF:000001">
    <property type="entry name" value="Diguanylate cyclase domain protein"/>
    <property type="match status" value="1"/>
</dbReference>
<dbReference type="GO" id="GO:0007165">
    <property type="term" value="P:signal transduction"/>
    <property type="evidence" value="ECO:0007669"/>
    <property type="project" value="UniProtKB-ARBA"/>
</dbReference>
<evidence type="ECO:0000313" key="12">
    <source>
        <dbReference type="EMBL" id="XDK26954.1"/>
    </source>
</evidence>
<feature type="domain" description="CHASE" evidence="10">
    <location>
        <begin position="107"/>
        <end position="196"/>
    </location>
</feature>
<dbReference type="GO" id="GO:0016020">
    <property type="term" value="C:membrane"/>
    <property type="evidence" value="ECO:0007669"/>
    <property type="project" value="UniProtKB-SubCell"/>
</dbReference>
<comment type="catalytic activity">
    <reaction evidence="7">
        <text>2 GTP = 3',3'-c-di-GMP + 2 diphosphate</text>
        <dbReference type="Rhea" id="RHEA:24898"/>
        <dbReference type="ChEBI" id="CHEBI:33019"/>
        <dbReference type="ChEBI" id="CHEBI:37565"/>
        <dbReference type="ChEBI" id="CHEBI:58805"/>
        <dbReference type="EC" id="2.7.7.65"/>
    </reaction>
</comment>
<evidence type="ECO:0000256" key="4">
    <source>
        <dbReference type="ARBA" id="ARBA00022692"/>
    </source>
</evidence>
<comment type="subcellular location">
    <subcellularLocation>
        <location evidence="2">Membrane</location>
    </subcellularLocation>
</comment>
<evidence type="ECO:0000256" key="5">
    <source>
        <dbReference type="ARBA" id="ARBA00022989"/>
    </source>
</evidence>
<keyword evidence="5 9" id="KW-1133">Transmembrane helix</keyword>
<organism evidence="12">
    <name type="scientific">Vibrio sp. HB236076</name>
    <dbReference type="NCBI Taxonomy" id="3232307"/>
    <lineage>
        <taxon>Bacteria</taxon>
        <taxon>Pseudomonadati</taxon>
        <taxon>Pseudomonadota</taxon>
        <taxon>Gammaproteobacteria</taxon>
        <taxon>Vibrionales</taxon>
        <taxon>Vibrionaceae</taxon>
        <taxon>Vibrio</taxon>
    </lineage>
</organism>
<dbReference type="PROSITE" id="PS50839">
    <property type="entry name" value="CHASE"/>
    <property type="match status" value="1"/>
</dbReference>
<dbReference type="PANTHER" id="PTHR45138:SF9">
    <property type="entry name" value="DIGUANYLATE CYCLASE DGCM-RELATED"/>
    <property type="match status" value="1"/>
</dbReference>
<feature type="region of interest" description="Disordered" evidence="8">
    <location>
        <begin position="444"/>
        <end position="466"/>
    </location>
</feature>
<dbReference type="EC" id="2.7.7.65" evidence="3"/>
<dbReference type="RefSeq" id="WP_306099867.1">
    <property type="nucleotide sequence ID" value="NZ_CP162602.1"/>
</dbReference>
<keyword evidence="12" id="KW-0548">Nucleotidyltransferase</keyword>
<evidence type="ECO:0000256" key="8">
    <source>
        <dbReference type="SAM" id="MobiDB-lite"/>
    </source>
</evidence>
<keyword evidence="12" id="KW-0808">Transferase</keyword>
<sequence>MTINHHKVFLLFSLTALIFFVAAIETFNYKQQKYLDQQWQQTVHEQLAVVKSSIEASILRDIYLSSSLATLISSRPTISDRDLNAFTKTLVESSDGIFLVSIAKNDVINFTYPNKEAVIGTNFRNIPHLWQSVEKAKTLKKPYLAGPFDLLIGGRGVIVRIPIYKEAPSAANYWGMASAVIDFDALIQRSGIDSLAQSYPIAIKGYNSEGRTGGLIWGESDVFEHASKTETLRFPYGEWVIAIDSHHHDLVPNSEWFYYHSIRLLGYPLLLLLISAFVLIFRLYHVANTHSLQDELTGLSNRRHFIAELERRFSIAKRQNNRSHFGLINIDLNKFKSINDTYGHDVGDKALIHCAQCLQDSIRDSDIAARFGGDEFLILVNRMNYQEDMAALQKRIESKIAQTPIVDSGYSIHLTASTGSATYHHAMTDIDQLMQEADRAMYKRKSTLHDEEKKQQQSHSELTFAK</sequence>
<feature type="transmembrane region" description="Helical" evidence="9">
    <location>
        <begin position="264"/>
        <end position="284"/>
    </location>
</feature>
<feature type="compositionally biased region" description="Basic and acidic residues" evidence="8">
    <location>
        <begin position="444"/>
        <end position="455"/>
    </location>
</feature>
<geneLocation type="plasmid" evidence="12">
    <name>p-HB236076</name>
</geneLocation>
<keyword evidence="6 9" id="KW-0472">Membrane</keyword>
<evidence type="ECO:0000259" key="11">
    <source>
        <dbReference type="PROSITE" id="PS50887"/>
    </source>
</evidence>
<accession>A0AB39HJW0</accession>
<evidence type="ECO:0000256" key="2">
    <source>
        <dbReference type="ARBA" id="ARBA00004370"/>
    </source>
</evidence>
<evidence type="ECO:0000256" key="6">
    <source>
        <dbReference type="ARBA" id="ARBA00023136"/>
    </source>
</evidence>
<dbReference type="SUPFAM" id="SSF55073">
    <property type="entry name" value="Nucleotide cyclase"/>
    <property type="match status" value="1"/>
</dbReference>
<reference evidence="12" key="1">
    <citation type="submission" date="2024-07" db="EMBL/GenBank/DDBJ databases">
        <title>Genome Analysis of a Potential Novel Vibrio Species Secreting pH- and Thermo-stable Alginate Lyase and its Application in Producing Alginate Oligosaccharides.</title>
        <authorList>
            <person name="Huang H."/>
            <person name="Bao K."/>
        </authorList>
    </citation>
    <scope>NUCLEOTIDE SEQUENCE</scope>
    <source>
        <strain evidence="12">HB236076</strain>
        <plasmid evidence="12">p-HB236076</plasmid>
    </source>
</reference>
<dbReference type="Gene3D" id="3.30.70.270">
    <property type="match status" value="1"/>
</dbReference>
<dbReference type="InterPro" id="IPR042240">
    <property type="entry name" value="CHASE_sf"/>
</dbReference>
<dbReference type="InterPro" id="IPR000160">
    <property type="entry name" value="GGDEF_dom"/>
</dbReference>
<dbReference type="CDD" id="cd01949">
    <property type="entry name" value="GGDEF"/>
    <property type="match status" value="1"/>
</dbReference>
<dbReference type="AlphaFoldDB" id="A0AB39HJW0"/>
<protein>
    <recommendedName>
        <fullName evidence="3">diguanylate cyclase</fullName>
        <ecNumber evidence="3">2.7.7.65</ecNumber>
    </recommendedName>
</protein>
<dbReference type="Pfam" id="PF00990">
    <property type="entry name" value="GGDEF"/>
    <property type="match status" value="1"/>
</dbReference>
<dbReference type="SMART" id="SM01079">
    <property type="entry name" value="CHASE"/>
    <property type="match status" value="1"/>
</dbReference>
<dbReference type="NCBIfam" id="TIGR00254">
    <property type="entry name" value="GGDEF"/>
    <property type="match status" value="1"/>
</dbReference>
<dbReference type="GO" id="GO:0052621">
    <property type="term" value="F:diguanylate cyclase activity"/>
    <property type="evidence" value="ECO:0007669"/>
    <property type="project" value="UniProtKB-EC"/>
</dbReference>
<dbReference type="PROSITE" id="PS50887">
    <property type="entry name" value="GGDEF"/>
    <property type="match status" value="1"/>
</dbReference>
<keyword evidence="12" id="KW-0614">Plasmid</keyword>
<dbReference type="InterPro" id="IPR050469">
    <property type="entry name" value="Diguanylate_Cyclase"/>
</dbReference>
<comment type="cofactor">
    <cofactor evidence="1">
        <name>Mg(2+)</name>
        <dbReference type="ChEBI" id="CHEBI:18420"/>
    </cofactor>
</comment>
<evidence type="ECO:0000259" key="10">
    <source>
        <dbReference type="PROSITE" id="PS50839"/>
    </source>
</evidence>
<dbReference type="EMBL" id="CP162602">
    <property type="protein sequence ID" value="XDK26954.1"/>
    <property type="molecule type" value="Genomic_DNA"/>
</dbReference>
<dbReference type="InterPro" id="IPR029787">
    <property type="entry name" value="Nucleotide_cyclase"/>
</dbReference>
<dbReference type="Pfam" id="PF03924">
    <property type="entry name" value="CHASE"/>
    <property type="match status" value="1"/>
</dbReference>